<reference evidence="3" key="1">
    <citation type="submission" date="2020-11" db="EMBL/GenBank/DDBJ databases">
        <authorList>
            <person name="Tran Van P."/>
        </authorList>
    </citation>
    <scope>NUCLEOTIDE SEQUENCE</scope>
</reference>
<proteinExistence type="predicted"/>
<sequence>MSDANGTVSDNAGTEDEPQMTWEEYQAYLASIGEDPSLYNPEYPDDFDIGNGTDNSTEAERQMVMGMFRIYNSRHDMPEVTEAKPIEICITAAEYQGLLATVGVLVFMMMVVAGIAGVIYKKYRGVMLKNIRADAGSPYSMTTSCDRISTISSTRSFGLSRSINSLPDPNKKYDAKPDPGDINLKDPSEPIYSDPSMFEQSRSLRSVSPSDRGRVMKNGDVYGAF</sequence>
<feature type="region of interest" description="Disordered" evidence="1">
    <location>
        <begin position="1"/>
        <end position="20"/>
    </location>
</feature>
<feature type="transmembrane region" description="Helical" evidence="2">
    <location>
        <begin position="98"/>
        <end position="120"/>
    </location>
</feature>
<keyword evidence="2" id="KW-0812">Transmembrane</keyword>
<name>A0A7R8ZNL5_9CRUS</name>
<dbReference type="OrthoDB" id="6423981at2759"/>
<accession>A0A7R8ZNL5</accession>
<evidence type="ECO:0000256" key="1">
    <source>
        <dbReference type="SAM" id="MobiDB-lite"/>
    </source>
</evidence>
<feature type="compositionally biased region" description="Polar residues" evidence="1">
    <location>
        <begin position="1"/>
        <end position="12"/>
    </location>
</feature>
<feature type="compositionally biased region" description="Polar residues" evidence="1">
    <location>
        <begin position="198"/>
        <end position="209"/>
    </location>
</feature>
<evidence type="ECO:0000256" key="2">
    <source>
        <dbReference type="SAM" id="Phobius"/>
    </source>
</evidence>
<keyword evidence="2" id="KW-1133">Transmembrane helix</keyword>
<gene>
    <name evidence="3" type="ORF">CTOB1V02_LOCUS6262</name>
</gene>
<feature type="region of interest" description="Disordered" evidence="1">
    <location>
        <begin position="160"/>
        <end position="225"/>
    </location>
</feature>
<protein>
    <submittedName>
        <fullName evidence="3">Uncharacterized protein</fullName>
    </submittedName>
</protein>
<evidence type="ECO:0000313" key="3">
    <source>
        <dbReference type="EMBL" id="CAD7228378.1"/>
    </source>
</evidence>
<dbReference type="EMBL" id="OB661513">
    <property type="protein sequence ID" value="CAD7228378.1"/>
    <property type="molecule type" value="Genomic_DNA"/>
</dbReference>
<keyword evidence="2" id="KW-0472">Membrane</keyword>
<dbReference type="AlphaFoldDB" id="A0A7R8ZNL5"/>
<organism evidence="3">
    <name type="scientific">Cyprideis torosa</name>
    <dbReference type="NCBI Taxonomy" id="163714"/>
    <lineage>
        <taxon>Eukaryota</taxon>
        <taxon>Metazoa</taxon>
        <taxon>Ecdysozoa</taxon>
        <taxon>Arthropoda</taxon>
        <taxon>Crustacea</taxon>
        <taxon>Oligostraca</taxon>
        <taxon>Ostracoda</taxon>
        <taxon>Podocopa</taxon>
        <taxon>Podocopida</taxon>
        <taxon>Cytherocopina</taxon>
        <taxon>Cytheroidea</taxon>
        <taxon>Cytherideidae</taxon>
        <taxon>Cyprideis</taxon>
    </lineage>
</organism>
<feature type="compositionally biased region" description="Basic and acidic residues" evidence="1">
    <location>
        <begin position="169"/>
        <end position="188"/>
    </location>
</feature>